<name>A0A5C3MZ13_9AGAM</name>
<evidence type="ECO:0000313" key="4">
    <source>
        <dbReference type="Proteomes" id="UP000305948"/>
    </source>
</evidence>
<feature type="domain" description="N-acetyltransferase" evidence="2">
    <location>
        <begin position="143"/>
        <end position="233"/>
    </location>
</feature>
<proteinExistence type="predicted"/>
<dbReference type="GO" id="GO:0016747">
    <property type="term" value="F:acyltransferase activity, transferring groups other than amino-acyl groups"/>
    <property type="evidence" value="ECO:0007669"/>
    <property type="project" value="InterPro"/>
</dbReference>
<protein>
    <submittedName>
        <fullName evidence="3">Acyl-CoA N-acyltransferase</fullName>
    </submittedName>
</protein>
<dbReference type="PANTHER" id="PTHR42791:SF1">
    <property type="entry name" value="N-ACETYLTRANSFERASE DOMAIN-CONTAINING PROTEIN"/>
    <property type="match status" value="1"/>
</dbReference>
<dbReference type="AlphaFoldDB" id="A0A5C3MZ13"/>
<dbReference type="CDD" id="cd04301">
    <property type="entry name" value="NAT_SF"/>
    <property type="match status" value="1"/>
</dbReference>
<reference evidence="3 4" key="1">
    <citation type="journal article" date="2019" name="Nat. Ecol. Evol.">
        <title>Megaphylogeny resolves global patterns of mushroom evolution.</title>
        <authorList>
            <person name="Varga T."/>
            <person name="Krizsan K."/>
            <person name="Foldi C."/>
            <person name="Dima B."/>
            <person name="Sanchez-Garcia M."/>
            <person name="Sanchez-Ramirez S."/>
            <person name="Szollosi G.J."/>
            <person name="Szarkandi J.G."/>
            <person name="Papp V."/>
            <person name="Albert L."/>
            <person name="Andreopoulos W."/>
            <person name="Angelini C."/>
            <person name="Antonin V."/>
            <person name="Barry K.W."/>
            <person name="Bougher N.L."/>
            <person name="Buchanan P."/>
            <person name="Buyck B."/>
            <person name="Bense V."/>
            <person name="Catcheside P."/>
            <person name="Chovatia M."/>
            <person name="Cooper J."/>
            <person name="Damon W."/>
            <person name="Desjardin D."/>
            <person name="Finy P."/>
            <person name="Geml J."/>
            <person name="Haridas S."/>
            <person name="Hughes K."/>
            <person name="Justo A."/>
            <person name="Karasinski D."/>
            <person name="Kautmanova I."/>
            <person name="Kiss B."/>
            <person name="Kocsube S."/>
            <person name="Kotiranta H."/>
            <person name="LaButti K.M."/>
            <person name="Lechner B.E."/>
            <person name="Liimatainen K."/>
            <person name="Lipzen A."/>
            <person name="Lukacs Z."/>
            <person name="Mihaltcheva S."/>
            <person name="Morgado L.N."/>
            <person name="Niskanen T."/>
            <person name="Noordeloos M.E."/>
            <person name="Ohm R.A."/>
            <person name="Ortiz-Santana B."/>
            <person name="Ovrebo C."/>
            <person name="Racz N."/>
            <person name="Riley R."/>
            <person name="Savchenko A."/>
            <person name="Shiryaev A."/>
            <person name="Soop K."/>
            <person name="Spirin V."/>
            <person name="Szebenyi C."/>
            <person name="Tomsovsky M."/>
            <person name="Tulloss R.E."/>
            <person name="Uehling J."/>
            <person name="Grigoriev I.V."/>
            <person name="Vagvolgyi C."/>
            <person name="Papp T."/>
            <person name="Martin F.M."/>
            <person name="Miettinen O."/>
            <person name="Hibbett D.S."/>
            <person name="Nagy L.G."/>
        </authorList>
    </citation>
    <scope>NUCLEOTIDE SEQUENCE [LARGE SCALE GENOMIC DNA]</scope>
    <source>
        <strain evidence="3 4">OMC1185</strain>
    </source>
</reference>
<dbReference type="PANTHER" id="PTHR42791">
    <property type="entry name" value="GNAT FAMILY ACETYLTRANSFERASE"/>
    <property type="match status" value="1"/>
</dbReference>
<dbReference type="OrthoDB" id="2838915at2759"/>
<organism evidence="3 4">
    <name type="scientific">Heliocybe sulcata</name>
    <dbReference type="NCBI Taxonomy" id="5364"/>
    <lineage>
        <taxon>Eukaryota</taxon>
        <taxon>Fungi</taxon>
        <taxon>Dikarya</taxon>
        <taxon>Basidiomycota</taxon>
        <taxon>Agaricomycotina</taxon>
        <taxon>Agaricomycetes</taxon>
        <taxon>Gloeophyllales</taxon>
        <taxon>Gloeophyllaceae</taxon>
        <taxon>Heliocybe</taxon>
    </lineage>
</organism>
<dbReference type="STRING" id="5364.A0A5C3MZ13"/>
<dbReference type="Proteomes" id="UP000305948">
    <property type="component" value="Unassembled WGS sequence"/>
</dbReference>
<gene>
    <name evidence="3" type="ORF">OE88DRAFT_1660859</name>
</gene>
<keyword evidence="4" id="KW-1185">Reference proteome</keyword>
<dbReference type="Pfam" id="PF00583">
    <property type="entry name" value="Acetyltransf_1"/>
    <property type="match status" value="1"/>
</dbReference>
<evidence type="ECO:0000259" key="2">
    <source>
        <dbReference type="PROSITE" id="PS51186"/>
    </source>
</evidence>
<feature type="region of interest" description="Disordered" evidence="1">
    <location>
        <begin position="88"/>
        <end position="119"/>
    </location>
</feature>
<dbReference type="EMBL" id="ML213513">
    <property type="protein sequence ID" value="TFK50450.1"/>
    <property type="molecule type" value="Genomic_DNA"/>
</dbReference>
<dbReference type="InterPro" id="IPR016181">
    <property type="entry name" value="Acyl_CoA_acyltransferase"/>
</dbReference>
<evidence type="ECO:0000313" key="3">
    <source>
        <dbReference type="EMBL" id="TFK50450.1"/>
    </source>
</evidence>
<dbReference type="SUPFAM" id="SSF55729">
    <property type="entry name" value="Acyl-CoA N-acyltransferases (Nat)"/>
    <property type="match status" value="1"/>
</dbReference>
<dbReference type="InterPro" id="IPR000182">
    <property type="entry name" value="GNAT_dom"/>
</dbReference>
<accession>A0A5C3MZ13</accession>
<keyword evidence="3" id="KW-0808">Transferase</keyword>
<dbReference type="InterPro" id="IPR052523">
    <property type="entry name" value="Trichothecene_AcTrans"/>
</dbReference>
<evidence type="ECO:0000256" key="1">
    <source>
        <dbReference type="SAM" id="MobiDB-lite"/>
    </source>
</evidence>
<sequence>MSDILISPALPQDVPRMSEIFGAAFADDRHTQMKTVLTGMEPQVKGMGEGLSYWLTIPERCKVMKAVDSSTGEVAGWVVWGFRGYPQPEKKEQRKEDESTQKEAKPEEPKAEPKEKTSLERLKELTDADLEEWMETFMPPGIKCMYIIATSVHPAYQGRGIGSALIGWGTSKADQDGVFCWVHASEAGRRAFKKAGFEEQGMLTVALDHYAPKPREDGSKWGTYTFTYMKRLPQVKS</sequence>
<dbReference type="PROSITE" id="PS51186">
    <property type="entry name" value="GNAT"/>
    <property type="match status" value="1"/>
</dbReference>
<dbReference type="Gene3D" id="3.40.630.30">
    <property type="match status" value="1"/>
</dbReference>
<keyword evidence="3" id="KW-0012">Acyltransferase</keyword>